<comment type="caution">
    <text evidence="5">The sequence shown here is derived from an EMBL/GenBank/DDBJ whole genome shotgun (WGS) entry which is preliminary data.</text>
</comment>
<keyword evidence="6" id="KW-1185">Reference proteome</keyword>
<evidence type="ECO:0000313" key="6">
    <source>
        <dbReference type="Proteomes" id="UP001320831"/>
    </source>
</evidence>
<dbReference type="PRINTS" id="PR00469">
    <property type="entry name" value="PNDRDTASEII"/>
</dbReference>
<dbReference type="Gene3D" id="3.50.50.60">
    <property type="entry name" value="FAD/NAD(P)-binding domain"/>
    <property type="match status" value="2"/>
</dbReference>
<evidence type="ECO:0000259" key="4">
    <source>
        <dbReference type="Pfam" id="PF07992"/>
    </source>
</evidence>
<evidence type="ECO:0000313" key="5">
    <source>
        <dbReference type="EMBL" id="MCT7376872.1"/>
    </source>
</evidence>
<dbReference type="Pfam" id="PF07992">
    <property type="entry name" value="Pyr_redox_2"/>
    <property type="match status" value="1"/>
</dbReference>
<keyword evidence="3" id="KW-0560">Oxidoreductase</keyword>
<dbReference type="RefSeq" id="WP_260905096.1">
    <property type="nucleotide sequence ID" value="NZ_JAOCZP010000005.1"/>
</dbReference>
<dbReference type="SUPFAM" id="SSF51905">
    <property type="entry name" value="FAD/NAD(P)-binding domain"/>
    <property type="match status" value="1"/>
</dbReference>
<gene>
    <name evidence="5" type="ORF">N5A92_17745</name>
</gene>
<dbReference type="Proteomes" id="UP001320831">
    <property type="component" value="Unassembled WGS sequence"/>
</dbReference>
<evidence type="ECO:0000256" key="1">
    <source>
        <dbReference type="ARBA" id="ARBA00018719"/>
    </source>
</evidence>
<protein>
    <recommendedName>
        <fullName evidence="1">Thioredoxin reductase</fullName>
    </recommendedName>
</protein>
<feature type="domain" description="FAD/NAD(P)-binding" evidence="4">
    <location>
        <begin position="6"/>
        <end position="277"/>
    </location>
</feature>
<keyword evidence="2" id="KW-0285">Flavoprotein</keyword>
<reference evidence="5 6" key="1">
    <citation type="submission" date="2022-09" db="EMBL/GenBank/DDBJ databases">
        <title>Chelativorans salina sp. nov., a novel slightly halophilic bacterium isolated from a saline lake sediment enrichment.</title>
        <authorList>
            <person name="Gao L."/>
            <person name="Fang B.-Z."/>
            <person name="Li W.-J."/>
        </authorList>
    </citation>
    <scope>NUCLEOTIDE SEQUENCE [LARGE SCALE GENOMIC DNA]</scope>
    <source>
        <strain evidence="5 6">EGI FJ00035</strain>
    </source>
</reference>
<dbReference type="EMBL" id="JAOCZP010000005">
    <property type="protein sequence ID" value="MCT7376872.1"/>
    <property type="molecule type" value="Genomic_DNA"/>
</dbReference>
<dbReference type="PANTHER" id="PTHR48105">
    <property type="entry name" value="THIOREDOXIN REDUCTASE 1-RELATED-RELATED"/>
    <property type="match status" value="1"/>
</dbReference>
<dbReference type="InterPro" id="IPR050097">
    <property type="entry name" value="Ferredoxin-NADP_redctase_2"/>
</dbReference>
<dbReference type="InterPro" id="IPR036188">
    <property type="entry name" value="FAD/NAD-bd_sf"/>
</dbReference>
<dbReference type="PRINTS" id="PR00368">
    <property type="entry name" value="FADPNR"/>
</dbReference>
<accession>A0ABT2LSQ4</accession>
<dbReference type="InterPro" id="IPR023753">
    <property type="entry name" value="FAD/NAD-binding_dom"/>
</dbReference>
<evidence type="ECO:0000256" key="2">
    <source>
        <dbReference type="ARBA" id="ARBA00022630"/>
    </source>
</evidence>
<organism evidence="5 6">
    <name type="scientific">Chelativorans salis</name>
    <dbReference type="NCBI Taxonomy" id="2978478"/>
    <lineage>
        <taxon>Bacteria</taxon>
        <taxon>Pseudomonadati</taxon>
        <taxon>Pseudomonadota</taxon>
        <taxon>Alphaproteobacteria</taxon>
        <taxon>Hyphomicrobiales</taxon>
        <taxon>Phyllobacteriaceae</taxon>
        <taxon>Chelativorans</taxon>
    </lineage>
</organism>
<sequence length="316" mass="34093">MERIVDAAIVGAGVGGLSAALFLGRAGRSTIVFDGGKTRIESVEEVREYPGFDGLPPQEVLSRARAEVHKYGIEIKRQRVASVTPRADGLFEVYHGHSVTLARTVVLATGLIDKLPPLSGLPMSWGRDLRVCPCFDGYEVQGKRFVVFGVPKRLVHMASWVWMWSRDVTVVSEHAFTDVELDRLRLLDIDVIADEVTGLVHSGERLEALITRKGNSIACDAAWIAADMVAASDLAASLCDVDEMGLARVDSAGRTSRPGIFAVGNAADPAAHLAHASAAGTNVGPHVVMYLLEREIERRTANQKNADSADISQRVS</sequence>
<proteinExistence type="predicted"/>
<evidence type="ECO:0000256" key="3">
    <source>
        <dbReference type="ARBA" id="ARBA00023002"/>
    </source>
</evidence>
<name>A0ABT2LSQ4_9HYPH</name>